<evidence type="ECO:0000313" key="2">
    <source>
        <dbReference type="EMBL" id="KRY07501.1"/>
    </source>
</evidence>
<evidence type="ECO:0000313" key="3">
    <source>
        <dbReference type="Proteomes" id="UP000054653"/>
    </source>
</evidence>
<dbReference type="AlphaFoldDB" id="A0A0V0Z537"/>
<accession>A0A0V0Z537</accession>
<dbReference type="Proteomes" id="UP000054653">
    <property type="component" value="Unassembled WGS sequence"/>
</dbReference>
<comment type="caution">
    <text evidence="2">The sequence shown here is derived from an EMBL/GenBank/DDBJ whole genome shotgun (WGS) entry which is preliminary data.</text>
</comment>
<evidence type="ECO:0000256" key="1">
    <source>
        <dbReference type="SAM" id="MobiDB-lite"/>
    </source>
</evidence>
<name>A0A0V0Z537_TRIBR</name>
<keyword evidence="3" id="KW-1185">Reference proteome</keyword>
<reference evidence="2 3" key="1">
    <citation type="submission" date="2015-01" db="EMBL/GenBank/DDBJ databases">
        <title>Evolution of Trichinella species and genotypes.</title>
        <authorList>
            <person name="Korhonen P.K."/>
            <person name="Edoardo P."/>
            <person name="Giuseppe L.R."/>
            <person name="Gasser R.B."/>
        </authorList>
    </citation>
    <scope>NUCLEOTIDE SEQUENCE [LARGE SCALE GENOMIC DNA]</scope>
    <source>
        <strain evidence="2">ISS120</strain>
    </source>
</reference>
<feature type="non-terminal residue" evidence="2">
    <location>
        <position position="1"/>
    </location>
</feature>
<protein>
    <submittedName>
        <fullName evidence="2">Uncharacterized protein</fullName>
    </submittedName>
</protein>
<organism evidence="2 3">
    <name type="scientific">Trichinella britovi</name>
    <name type="common">Parasitic roundworm</name>
    <dbReference type="NCBI Taxonomy" id="45882"/>
    <lineage>
        <taxon>Eukaryota</taxon>
        <taxon>Metazoa</taxon>
        <taxon>Ecdysozoa</taxon>
        <taxon>Nematoda</taxon>
        <taxon>Enoplea</taxon>
        <taxon>Dorylaimia</taxon>
        <taxon>Trichinellida</taxon>
        <taxon>Trichinellidae</taxon>
        <taxon>Trichinella</taxon>
    </lineage>
</organism>
<dbReference type="EMBL" id="JYDI01004116">
    <property type="protein sequence ID" value="KRY07501.1"/>
    <property type="molecule type" value="Genomic_DNA"/>
</dbReference>
<gene>
    <name evidence="2" type="ORF">T03_2843</name>
</gene>
<sequence length="45" mass="4791">LYEGQITKNKSTTRTSTIHAQSQAATVTMNAGTDAQESGSDQTNF</sequence>
<proteinExistence type="predicted"/>
<feature type="region of interest" description="Disordered" evidence="1">
    <location>
        <begin position="1"/>
        <end position="45"/>
    </location>
</feature>